<organism evidence="1 2">
    <name type="scientific">Dryococelus australis</name>
    <dbReference type="NCBI Taxonomy" id="614101"/>
    <lineage>
        <taxon>Eukaryota</taxon>
        <taxon>Metazoa</taxon>
        <taxon>Ecdysozoa</taxon>
        <taxon>Arthropoda</taxon>
        <taxon>Hexapoda</taxon>
        <taxon>Insecta</taxon>
        <taxon>Pterygota</taxon>
        <taxon>Neoptera</taxon>
        <taxon>Polyneoptera</taxon>
        <taxon>Phasmatodea</taxon>
        <taxon>Verophasmatodea</taxon>
        <taxon>Anareolatae</taxon>
        <taxon>Phasmatidae</taxon>
        <taxon>Eurycanthinae</taxon>
        <taxon>Dryococelus</taxon>
    </lineage>
</organism>
<dbReference type="Gene3D" id="3.30.420.10">
    <property type="entry name" value="Ribonuclease H-like superfamily/Ribonuclease H"/>
    <property type="match status" value="1"/>
</dbReference>
<sequence length="242" mass="27184">MPYTPQQNGRSEPVNQTLMNIVICLLIESGLAAKCNLKNLCPTSALKGDIPFELWSGGNFGEKDFKWLRVFGRLVWYTYFATHTTHTSLCEILPALSLTYEQQRKPIELYGDADWGGDTSNRKSYSGLVIKLARGAVPWSSRKQNCVANSMAESDVLQELELSELIGEPFKVHMDNQGAISLANNRMTSRRSKHVDIKYNFVGDKVERGEVCLSYIKSQGNPADLITKPLTGRKIKNFSEMK</sequence>
<dbReference type="Proteomes" id="UP001159363">
    <property type="component" value="Chromosome X"/>
</dbReference>
<accession>A0ABQ9HRR1</accession>
<dbReference type="InterPro" id="IPR036397">
    <property type="entry name" value="RNaseH_sf"/>
</dbReference>
<name>A0ABQ9HRR1_9NEOP</name>
<dbReference type="CDD" id="cd09272">
    <property type="entry name" value="RNase_HI_RT_Ty1"/>
    <property type="match status" value="1"/>
</dbReference>
<comment type="caution">
    <text evidence="1">The sequence shown here is derived from an EMBL/GenBank/DDBJ whole genome shotgun (WGS) entry which is preliminary data.</text>
</comment>
<evidence type="ECO:0000313" key="1">
    <source>
        <dbReference type="EMBL" id="KAJ8886553.1"/>
    </source>
</evidence>
<reference evidence="1 2" key="1">
    <citation type="submission" date="2023-02" db="EMBL/GenBank/DDBJ databases">
        <title>LHISI_Scaffold_Assembly.</title>
        <authorList>
            <person name="Stuart O.P."/>
            <person name="Cleave R."/>
            <person name="Magrath M.J.L."/>
            <person name="Mikheyev A.S."/>
        </authorList>
    </citation>
    <scope>NUCLEOTIDE SEQUENCE [LARGE SCALE GENOMIC DNA]</scope>
    <source>
        <strain evidence="1">Daus_M_001</strain>
        <tissue evidence="1">Leg muscle</tissue>
    </source>
</reference>
<dbReference type="PANTHER" id="PTHR11439">
    <property type="entry name" value="GAG-POL-RELATED RETROTRANSPOSON"/>
    <property type="match status" value="1"/>
</dbReference>
<evidence type="ECO:0000313" key="2">
    <source>
        <dbReference type="Proteomes" id="UP001159363"/>
    </source>
</evidence>
<dbReference type="SUPFAM" id="SSF53098">
    <property type="entry name" value="Ribonuclease H-like"/>
    <property type="match status" value="1"/>
</dbReference>
<dbReference type="PANTHER" id="PTHR11439:SF440">
    <property type="entry name" value="INTEGRASE CATALYTIC DOMAIN-CONTAINING PROTEIN"/>
    <property type="match status" value="1"/>
</dbReference>
<dbReference type="InterPro" id="IPR012337">
    <property type="entry name" value="RNaseH-like_sf"/>
</dbReference>
<proteinExistence type="predicted"/>
<gene>
    <name evidence="1" type="ORF">PR048_012764</name>
</gene>
<protein>
    <recommendedName>
        <fullName evidence="3">Integrase catalytic domain-containing protein</fullName>
    </recommendedName>
</protein>
<dbReference type="EMBL" id="JARBHB010000004">
    <property type="protein sequence ID" value="KAJ8886553.1"/>
    <property type="molecule type" value="Genomic_DNA"/>
</dbReference>
<evidence type="ECO:0008006" key="3">
    <source>
        <dbReference type="Google" id="ProtNLM"/>
    </source>
</evidence>
<keyword evidence="2" id="KW-1185">Reference proteome</keyword>